<evidence type="ECO:0000256" key="1">
    <source>
        <dbReference type="SAM" id="MobiDB-lite"/>
    </source>
</evidence>
<dbReference type="EMBL" id="BAAAVV010000001">
    <property type="protein sequence ID" value="GAA3157738.1"/>
    <property type="molecule type" value="Genomic_DNA"/>
</dbReference>
<protein>
    <recommendedName>
        <fullName evidence="5">Integral membrane protein</fullName>
    </recommendedName>
</protein>
<sequence length="205" mass="21166">MTSGQGGTGGQYGQGDPGQGWNAPPPPPAQYPGYGPAPSAPTGYGAPAPMERPFAVRAGLGAFIANLILGLIGAAIAFASIDTLVAQALAAENVDVTISDDVLRTAVIAGYVVALVFAALQAMFIWFAWNGRNWARIVLWVLGGLGVVSGLASLGMATAPSTGFLTALSWFGFALTVAGIVLLAQKPANEWYRYRGWLRASGQGR</sequence>
<dbReference type="RefSeq" id="WP_344687060.1">
    <property type="nucleotide sequence ID" value="NZ_BAAAVV010000001.1"/>
</dbReference>
<feature type="transmembrane region" description="Helical" evidence="2">
    <location>
        <begin position="137"/>
        <end position="157"/>
    </location>
</feature>
<feature type="region of interest" description="Disordered" evidence="1">
    <location>
        <begin position="1"/>
        <end position="36"/>
    </location>
</feature>
<keyword evidence="4" id="KW-1185">Reference proteome</keyword>
<evidence type="ECO:0000313" key="4">
    <source>
        <dbReference type="Proteomes" id="UP001499924"/>
    </source>
</evidence>
<gene>
    <name evidence="3" type="ORF">GCM10010531_06380</name>
</gene>
<feature type="transmembrane region" description="Helical" evidence="2">
    <location>
        <begin position="108"/>
        <end position="130"/>
    </location>
</feature>
<keyword evidence="2" id="KW-1133">Transmembrane helix</keyword>
<organism evidence="3 4">
    <name type="scientific">Blastococcus jejuensis</name>
    <dbReference type="NCBI Taxonomy" id="351224"/>
    <lineage>
        <taxon>Bacteria</taxon>
        <taxon>Bacillati</taxon>
        <taxon>Actinomycetota</taxon>
        <taxon>Actinomycetes</taxon>
        <taxon>Geodermatophilales</taxon>
        <taxon>Geodermatophilaceae</taxon>
        <taxon>Blastococcus</taxon>
    </lineage>
</organism>
<proteinExistence type="predicted"/>
<comment type="caution">
    <text evidence="3">The sequence shown here is derived from an EMBL/GenBank/DDBJ whole genome shotgun (WGS) entry which is preliminary data.</text>
</comment>
<feature type="transmembrane region" description="Helical" evidence="2">
    <location>
        <begin position="163"/>
        <end position="184"/>
    </location>
</feature>
<keyword evidence="2" id="KW-0472">Membrane</keyword>
<name>A0ABP6NTG1_9ACTN</name>
<feature type="transmembrane region" description="Helical" evidence="2">
    <location>
        <begin position="60"/>
        <end position="81"/>
    </location>
</feature>
<keyword evidence="2" id="KW-0812">Transmembrane</keyword>
<evidence type="ECO:0000256" key="2">
    <source>
        <dbReference type="SAM" id="Phobius"/>
    </source>
</evidence>
<reference evidence="4" key="1">
    <citation type="journal article" date="2019" name="Int. J. Syst. Evol. Microbiol.">
        <title>The Global Catalogue of Microorganisms (GCM) 10K type strain sequencing project: providing services to taxonomists for standard genome sequencing and annotation.</title>
        <authorList>
            <consortium name="The Broad Institute Genomics Platform"/>
            <consortium name="The Broad Institute Genome Sequencing Center for Infectious Disease"/>
            <person name="Wu L."/>
            <person name="Ma J."/>
        </authorList>
    </citation>
    <scope>NUCLEOTIDE SEQUENCE [LARGE SCALE GENOMIC DNA]</scope>
    <source>
        <strain evidence="4">JCM 15614</strain>
    </source>
</reference>
<dbReference type="Proteomes" id="UP001499924">
    <property type="component" value="Unassembled WGS sequence"/>
</dbReference>
<evidence type="ECO:0008006" key="5">
    <source>
        <dbReference type="Google" id="ProtNLM"/>
    </source>
</evidence>
<evidence type="ECO:0000313" key="3">
    <source>
        <dbReference type="EMBL" id="GAA3157738.1"/>
    </source>
</evidence>
<feature type="compositionally biased region" description="Gly residues" evidence="1">
    <location>
        <begin position="1"/>
        <end position="18"/>
    </location>
</feature>
<accession>A0ABP6NTG1</accession>